<gene>
    <name evidence="2" type="ORF">LITE_LOCUS43652</name>
</gene>
<keyword evidence="3" id="KW-1185">Reference proteome</keyword>
<dbReference type="InterPro" id="IPR012337">
    <property type="entry name" value="RNaseH-like_sf"/>
</dbReference>
<evidence type="ECO:0000313" key="2">
    <source>
        <dbReference type="EMBL" id="CAI0545592.1"/>
    </source>
</evidence>
<dbReference type="Pfam" id="PF13456">
    <property type="entry name" value="RVT_3"/>
    <property type="match status" value="1"/>
</dbReference>
<comment type="caution">
    <text evidence="2">The sequence shown here is derived from an EMBL/GenBank/DDBJ whole genome shotgun (WGS) entry which is preliminary data.</text>
</comment>
<dbReference type="AlphaFoldDB" id="A0AAV0QNI3"/>
<dbReference type="PROSITE" id="PS50879">
    <property type="entry name" value="RNASE_H_1"/>
    <property type="match status" value="1"/>
</dbReference>
<dbReference type="InterPro" id="IPR044730">
    <property type="entry name" value="RNase_H-like_dom_plant"/>
</dbReference>
<dbReference type="GO" id="GO:0003676">
    <property type="term" value="F:nucleic acid binding"/>
    <property type="evidence" value="ECO:0007669"/>
    <property type="project" value="InterPro"/>
</dbReference>
<organism evidence="2 3">
    <name type="scientific">Linum tenue</name>
    <dbReference type="NCBI Taxonomy" id="586396"/>
    <lineage>
        <taxon>Eukaryota</taxon>
        <taxon>Viridiplantae</taxon>
        <taxon>Streptophyta</taxon>
        <taxon>Embryophyta</taxon>
        <taxon>Tracheophyta</taxon>
        <taxon>Spermatophyta</taxon>
        <taxon>Magnoliopsida</taxon>
        <taxon>eudicotyledons</taxon>
        <taxon>Gunneridae</taxon>
        <taxon>Pentapetalae</taxon>
        <taxon>rosids</taxon>
        <taxon>fabids</taxon>
        <taxon>Malpighiales</taxon>
        <taxon>Linaceae</taxon>
        <taxon>Linum</taxon>
    </lineage>
</organism>
<accession>A0AAV0QNI3</accession>
<name>A0AAV0QNI3_9ROSI</name>
<dbReference type="Proteomes" id="UP001154282">
    <property type="component" value="Unassembled WGS sequence"/>
</dbReference>
<dbReference type="PANTHER" id="PTHR47723:SF13">
    <property type="entry name" value="PUTATIVE-RELATED"/>
    <property type="match status" value="1"/>
</dbReference>
<dbReference type="InterPro" id="IPR053151">
    <property type="entry name" value="RNase_H-like"/>
</dbReference>
<dbReference type="SUPFAM" id="SSF53098">
    <property type="entry name" value="Ribonuclease H-like"/>
    <property type="match status" value="1"/>
</dbReference>
<dbReference type="PANTHER" id="PTHR47723">
    <property type="entry name" value="OS05G0353850 PROTEIN"/>
    <property type="match status" value="1"/>
</dbReference>
<evidence type="ECO:0000313" key="3">
    <source>
        <dbReference type="Proteomes" id="UP001154282"/>
    </source>
</evidence>
<dbReference type="CDD" id="cd06222">
    <property type="entry name" value="RNase_H_like"/>
    <property type="match status" value="1"/>
</dbReference>
<protein>
    <recommendedName>
        <fullName evidence="1">RNase H type-1 domain-containing protein</fullName>
    </recommendedName>
</protein>
<proteinExistence type="predicted"/>
<sequence>MCVNTDGSVIQSQSSTSAGGVIRDDNGRFVKAFAVNLGGGSITRAELAGIEHGVKLAWAAGASKVLIQTDSTTAISLIESATQEHPHYRHIAEIRRWISRDWQVKLEHVYRETNYTADYLASLGHSLPIGLHVYELPSSTMAYWLYFDSIGVQTPRYINP</sequence>
<dbReference type="Gene3D" id="3.30.420.10">
    <property type="entry name" value="Ribonuclease H-like superfamily/Ribonuclease H"/>
    <property type="match status" value="1"/>
</dbReference>
<reference evidence="2" key="1">
    <citation type="submission" date="2022-08" db="EMBL/GenBank/DDBJ databases">
        <authorList>
            <person name="Gutierrez-Valencia J."/>
        </authorList>
    </citation>
    <scope>NUCLEOTIDE SEQUENCE</scope>
</reference>
<feature type="domain" description="RNase H type-1" evidence="1">
    <location>
        <begin position="1"/>
        <end position="126"/>
    </location>
</feature>
<dbReference type="InterPro" id="IPR002156">
    <property type="entry name" value="RNaseH_domain"/>
</dbReference>
<evidence type="ECO:0000259" key="1">
    <source>
        <dbReference type="PROSITE" id="PS50879"/>
    </source>
</evidence>
<dbReference type="EMBL" id="CAMGYJ010000009">
    <property type="protein sequence ID" value="CAI0545592.1"/>
    <property type="molecule type" value="Genomic_DNA"/>
</dbReference>
<dbReference type="GO" id="GO:0004523">
    <property type="term" value="F:RNA-DNA hybrid ribonuclease activity"/>
    <property type="evidence" value="ECO:0007669"/>
    <property type="project" value="InterPro"/>
</dbReference>
<dbReference type="InterPro" id="IPR036397">
    <property type="entry name" value="RNaseH_sf"/>
</dbReference>